<evidence type="ECO:0000256" key="1">
    <source>
        <dbReference type="SAM" id="Phobius"/>
    </source>
</evidence>
<keyword evidence="3" id="KW-1185">Reference proteome</keyword>
<keyword evidence="1" id="KW-0812">Transmembrane</keyword>
<dbReference type="AlphaFoldDB" id="A0A841GN00"/>
<dbReference type="PANTHER" id="PTHR34351:SF1">
    <property type="entry name" value="SLR1927 PROTEIN"/>
    <property type="match status" value="1"/>
</dbReference>
<organism evidence="2 3">
    <name type="scientific">Tolumonas osonensis</name>
    <dbReference type="NCBI Taxonomy" id="675874"/>
    <lineage>
        <taxon>Bacteria</taxon>
        <taxon>Pseudomonadati</taxon>
        <taxon>Pseudomonadota</taxon>
        <taxon>Gammaproteobacteria</taxon>
        <taxon>Aeromonadales</taxon>
        <taxon>Aeromonadaceae</taxon>
        <taxon>Tolumonas</taxon>
    </lineage>
</organism>
<evidence type="ECO:0000313" key="2">
    <source>
        <dbReference type="EMBL" id="MBB6056501.1"/>
    </source>
</evidence>
<dbReference type="RefSeq" id="WP_188027231.1">
    <property type="nucleotide sequence ID" value="NZ_JACHGR010000008.1"/>
</dbReference>
<reference evidence="2 3" key="1">
    <citation type="submission" date="2020-08" db="EMBL/GenBank/DDBJ databases">
        <title>Genomic Encyclopedia of Type Strains, Phase IV (KMG-IV): sequencing the most valuable type-strain genomes for metagenomic binning, comparative biology and taxonomic classification.</title>
        <authorList>
            <person name="Goeker M."/>
        </authorList>
    </citation>
    <scope>NUCLEOTIDE SEQUENCE [LARGE SCALE GENOMIC DNA]</scope>
    <source>
        <strain evidence="2 3">DSM 22975</strain>
    </source>
</reference>
<accession>A0A841GN00</accession>
<dbReference type="Proteomes" id="UP000585721">
    <property type="component" value="Unassembled WGS sequence"/>
</dbReference>
<keyword evidence="1" id="KW-1133">Transmembrane helix</keyword>
<sequence>MSLWQRYRRHWQQYRADWLDKRIPPASQLRLDRHNLFIFPSRTGWIYLALCVAIFLLGSNYENNLVLALAYLLFSLFVVSIPYCHANLSGLHLEAVTPQAVCAGEPLRFQLRLHSGAQTRHDLQLTATGAVGEHLPALTDRDQLGVSFITGQRGWLRPGRLRLSSQWPLGLLECWTLLDLQQIGLVYPQPMLCDIQLQADDHAGAGTTNATAARQHGGMDEMQGLRPYRPGESLNQIAWKQVARGRGLVSKEFMTPVPAECWLELQKTPGVTLEERLSRLCYQVQQLAQQQVQYGLLLGPRRIAPGSGEAHQTACLTALALYENS</sequence>
<proteinExistence type="predicted"/>
<protein>
    <submittedName>
        <fullName evidence="2">Uncharacterized protein (DUF58 family)</fullName>
    </submittedName>
</protein>
<gene>
    <name evidence="2" type="ORF">HNR75_002439</name>
</gene>
<name>A0A841GN00_9GAMM</name>
<evidence type="ECO:0000313" key="3">
    <source>
        <dbReference type="Proteomes" id="UP000585721"/>
    </source>
</evidence>
<feature type="transmembrane region" description="Helical" evidence="1">
    <location>
        <begin position="65"/>
        <end position="84"/>
    </location>
</feature>
<dbReference type="EMBL" id="JACHGR010000008">
    <property type="protein sequence ID" value="MBB6056501.1"/>
    <property type="molecule type" value="Genomic_DNA"/>
</dbReference>
<feature type="transmembrane region" description="Helical" evidence="1">
    <location>
        <begin position="36"/>
        <end position="59"/>
    </location>
</feature>
<dbReference type="PANTHER" id="PTHR34351">
    <property type="entry name" value="SLR1927 PROTEIN-RELATED"/>
    <property type="match status" value="1"/>
</dbReference>
<keyword evidence="1" id="KW-0472">Membrane</keyword>
<comment type="caution">
    <text evidence="2">The sequence shown here is derived from an EMBL/GenBank/DDBJ whole genome shotgun (WGS) entry which is preliminary data.</text>
</comment>